<protein>
    <submittedName>
        <fullName evidence="1">Uncharacterized protein</fullName>
    </submittedName>
</protein>
<evidence type="ECO:0000313" key="1">
    <source>
        <dbReference type="EMBL" id="DAD74982.1"/>
    </source>
</evidence>
<organism evidence="1">
    <name type="scientific">Siphoviridae sp. ctA995</name>
    <dbReference type="NCBI Taxonomy" id="2826180"/>
    <lineage>
        <taxon>Viruses</taxon>
        <taxon>Duplodnaviria</taxon>
        <taxon>Heunggongvirae</taxon>
        <taxon>Uroviricota</taxon>
        <taxon>Caudoviricetes</taxon>
    </lineage>
</organism>
<proteinExistence type="predicted"/>
<sequence length="43" mass="5055">MYLLLLFPLYHSFPMLFSAIWQSPAYCTADLLYCNCKIPKLPK</sequence>
<reference evidence="1" key="1">
    <citation type="journal article" date="2021" name="Proc. Natl. Acad. Sci. U.S.A.">
        <title>A Catalog of Tens of Thousands of Viruses from Human Metagenomes Reveals Hidden Associations with Chronic Diseases.</title>
        <authorList>
            <person name="Tisza M.J."/>
            <person name="Buck C.B."/>
        </authorList>
    </citation>
    <scope>NUCLEOTIDE SEQUENCE</scope>
    <source>
        <strain evidence="1">CtA995</strain>
    </source>
</reference>
<accession>A0A8S5LYA5</accession>
<name>A0A8S5LYA5_9CAUD</name>
<dbReference type="EMBL" id="BK014769">
    <property type="protein sequence ID" value="DAD74982.1"/>
    <property type="molecule type" value="Genomic_DNA"/>
</dbReference>